<comment type="caution">
    <text evidence="1">The sequence shown here is derived from an EMBL/GenBank/DDBJ whole genome shotgun (WGS) entry which is preliminary data.</text>
</comment>
<protein>
    <submittedName>
        <fullName evidence="1">Uncharacterized protein</fullName>
    </submittedName>
</protein>
<dbReference type="SUPFAM" id="SSF48576">
    <property type="entry name" value="Terpenoid synthases"/>
    <property type="match status" value="1"/>
</dbReference>
<organism evidence="1 2">
    <name type="scientific">Leucocoprinus birnbaumii</name>
    <dbReference type="NCBI Taxonomy" id="56174"/>
    <lineage>
        <taxon>Eukaryota</taxon>
        <taxon>Fungi</taxon>
        <taxon>Dikarya</taxon>
        <taxon>Basidiomycota</taxon>
        <taxon>Agaricomycotina</taxon>
        <taxon>Agaricomycetes</taxon>
        <taxon>Agaricomycetidae</taxon>
        <taxon>Agaricales</taxon>
        <taxon>Agaricineae</taxon>
        <taxon>Agaricaceae</taxon>
        <taxon>Leucocoprinus</taxon>
    </lineage>
</organism>
<dbReference type="Proteomes" id="UP001213000">
    <property type="component" value="Unassembled WGS sequence"/>
</dbReference>
<gene>
    <name evidence="1" type="ORF">NP233_g505</name>
</gene>
<evidence type="ECO:0000313" key="2">
    <source>
        <dbReference type="Proteomes" id="UP001213000"/>
    </source>
</evidence>
<evidence type="ECO:0000313" key="1">
    <source>
        <dbReference type="EMBL" id="KAJ3576331.1"/>
    </source>
</evidence>
<dbReference type="InterPro" id="IPR008949">
    <property type="entry name" value="Isoprenoid_synthase_dom_sf"/>
</dbReference>
<dbReference type="Gene3D" id="1.10.600.10">
    <property type="entry name" value="Farnesyl Diphosphate Synthase"/>
    <property type="match status" value="1"/>
</dbReference>
<name>A0AAD5W1Q5_9AGAR</name>
<dbReference type="EMBL" id="JANIEX010000014">
    <property type="protein sequence ID" value="KAJ3576331.1"/>
    <property type="molecule type" value="Genomic_DNA"/>
</dbReference>
<proteinExistence type="predicted"/>
<sequence>MSYQLPDLLGLLLSLSTGSEDDDGDLHINSLYHPASNLAWSRQLSMTSPSDYSRKTHFLQKHTSEFLEEYNPALLASTFIPFRSLPDSDKLAQSVLQIAVEWLAVSALVAEEVLRPGKIVDLSTVGVLPVEMNGDGRVWVQREAQLLEISNKDEGVYQVMKNELLDALLDLPSPPDPVPLDHSPRMSPPPPSVQNYVRWRTNISGLGPLYFQCFSPPSPSERNRFNRALNLVLEIIACVTDLFAYNIHQAWYTRQDNKDRQHLNLVSFLMAADLEMTLQGAINCAGEMIRQRVIELNTELALLSSNAAATSPLNSSAAAAAVGTLKSSLSSFVSMLPSLGSFTDDQKTVTPASSGGPGTSVTTDVTLPGLERVRDKEREDEIKKVLVNWLRGAVHWAYEVEYFYPINAEGSGNGKKRGSEVRDYGWVFLIKET</sequence>
<keyword evidence="2" id="KW-1185">Reference proteome</keyword>
<reference evidence="1" key="1">
    <citation type="submission" date="2022-07" db="EMBL/GenBank/DDBJ databases">
        <title>Genome Sequence of Leucocoprinus birnbaumii.</title>
        <authorList>
            <person name="Buettner E."/>
        </authorList>
    </citation>
    <scope>NUCLEOTIDE SEQUENCE</scope>
    <source>
        <strain evidence="1">VT141</strain>
    </source>
</reference>
<accession>A0AAD5W1Q5</accession>
<dbReference type="AlphaFoldDB" id="A0AAD5W1Q5"/>